<dbReference type="InterPro" id="IPR013979">
    <property type="entry name" value="TIF_beta_prop-like"/>
</dbReference>
<dbReference type="SMART" id="SM00361">
    <property type="entry name" value="RRM_1"/>
    <property type="match status" value="1"/>
</dbReference>
<dbReference type="GO" id="GO:0003723">
    <property type="term" value="F:RNA binding"/>
    <property type="evidence" value="ECO:0007669"/>
    <property type="project" value="UniProtKB-UniRule"/>
</dbReference>
<dbReference type="Gene3D" id="3.30.70.330">
    <property type="match status" value="1"/>
</dbReference>
<organism evidence="11 12">
    <name type="scientific">Saitoella complicata (strain BCRC 22490 / CBS 7301 / JCM 7358 / NBRC 10748 / NRRL Y-17804)</name>
    <dbReference type="NCBI Taxonomy" id="698492"/>
    <lineage>
        <taxon>Eukaryota</taxon>
        <taxon>Fungi</taxon>
        <taxon>Dikarya</taxon>
        <taxon>Ascomycota</taxon>
        <taxon>Taphrinomycotina</taxon>
        <taxon>Taphrinomycotina incertae sedis</taxon>
        <taxon>Saitoella</taxon>
    </lineage>
</organism>
<evidence type="ECO:0000256" key="6">
    <source>
        <dbReference type="ARBA" id="ARBA00022884"/>
    </source>
</evidence>
<dbReference type="PANTHER" id="PTHR14068">
    <property type="entry name" value="EUKARYOTIC TRANSLATION INITIATION FACTOR 3 EIF3 -RELATED"/>
    <property type="match status" value="1"/>
</dbReference>
<evidence type="ECO:0000256" key="3">
    <source>
        <dbReference type="ARBA" id="ARBA00022540"/>
    </source>
</evidence>
<reference evidence="11 12" key="2">
    <citation type="journal article" date="2014" name="J. Gen. Appl. Microbiol.">
        <title>The early diverging ascomycetous budding yeast Saitoella complicata has three histone deacetylases belonging to the Clr6, Hos2, and Rpd3 lineages.</title>
        <authorList>
            <person name="Nishida H."/>
            <person name="Matsumoto T."/>
            <person name="Kondo S."/>
            <person name="Hamamoto M."/>
            <person name="Yoshikawa H."/>
        </authorList>
    </citation>
    <scope>NUCLEOTIDE SEQUENCE [LARGE SCALE GENOMIC DNA]</scope>
    <source>
        <strain evidence="11 12">NRRL Y-17804</strain>
    </source>
</reference>
<dbReference type="PANTHER" id="PTHR14068:SF0">
    <property type="entry name" value="EUKARYOTIC TRANSLATION INITIATION FACTOR 3 SUBUNIT B"/>
    <property type="match status" value="1"/>
</dbReference>
<keyword evidence="5" id="KW-0677">Repeat</keyword>
<evidence type="ECO:0000256" key="8">
    <source>
        <dbReference type="HAMAP-Rule" id="MF_03001"/>
    </source>
</evidence>
<dbReference type="InterPro" id="IPR012677">
    <property type="entry name" value="Nucleotide-bd_a/b_plait_sf"/>
</dbReference>
<proteinExistence type="inferred from homology"/>
<dbReference type="GO" id="GO:0001732">
    <property type="term" value="P:formation of cytoplasmic translation initiation complex"/>
    <property type="evidence" value="ECO:0007669"/>
    <property type="project" value="UniProtKB-UniRule"/>
</dbReference>
<keyword evidence="2 8" id="KW-0963">Cytoplasm</keyword>
<dbReference type="InterPro" id="IPR015943">
    <property type="entry name" value="WD40/YVTN_repeat-like_dom_sf"/>
</dbReference>
<dbReference type="SUPFAM" id="SSF82171">
    <property type="entry name" value="DPP6 N-terminal domain-like"/>
    <property type="match status" value="1"/>
</dbReference>
<dbReference type="GO" id="GO:0003743">
    <property type="term" value="F:translation initiation factor activity"/>
    <property type="evidence" value="ECO:0007669"/>
    <property type="project" value="UniProtKB-UniRule"/>
</dbReference>
<comment type="function">
    <text evidence="9">Component of the eukaryotic translation initiation factor 3 (eIF-3) complex, which is involved in protein synthesis and, together with other initiation factors, stimulates binding of mRNA and methionyl-tRNAi to the 40S ribosome.</text>
</comment>
<dbReference type="OMA" id="LWGGPQF"/>
<keyword evidence="7 8" id="KW-0648">Protein biosynthesis</keyword>
<dbReference type="GO" id="GO:0016282">
    <property type="term" value="C:eukaryotic 43S preinitiation complex"/>
    <property type="evidence" value="ECO:0007669"/>
    <property type="project" value="UniProtKB-UniRule"/>
</dbReference>
<dbReference type="GO" id="GO:0033290">
    <property type="term" value="C:eukaryotic 48S preinitiation complex"/>
    <property type="evidence" value="ECO:0007669"/>
    <property type="project" value="UniProtKB-UniRule"/>
</dbReference>
<keyword evidence="12" id="KW-1185">Reference proteome</keyword>
<dbReference type="PROSITE" id="PS50102">
    <property type="entry name" value="RRM"/>
    <property type="match status" value="1"/>
</dbReference>
<keyword evidence="6 8" id="KW-0694">RNA-binding</keyword>
<comment type="subunit">
    <text evidence="8 9">Component of the eukaryotic translation initiation factor 3 (eIF-3) complex.</text>
</comment>
<keyword evidence="3 8" id="KW-0396">Initiation factor</keyword>
<dbReference type="GO" id="GO:0005852">
    <property type="term" value="C:eukaryotic translation initiation factor 3 complex"/>
    <property type="evidence" value="ECO:0007669"/>
    <property type="project" value="UniProtKB-UniRule"/>
</dbReference>
<dbReference type="SUPFAM" id="SSF54928">
    <property type="entry name" value="RNA-binding domain, RBD"/>
    <property type="match status" value="1"/>
</dbReference>
<dbReference type="CDD" id="cd12278">
    <property type="entry name" value="RRM_eIF3B"/>
    <property type="match status" value="1"/>
</dbReference>
<evidence type="ECO:0000256" key="1">
    <source>
        <dbReference type="ARBA" id="ARBA00004496"/>
    </source>
</evidence>
<dbReference type="PIRSF" id="PIRSF036424">
    <property type="entry name" value="eIF3b"/>
    <property type="match status" value="1"/>
</dbReference>
<name>A0A0E9NBB3_SAICN</name>
<reference evidence="11 12" key="3">
    <citation type="journal article" date="2015" name="Genome Announc.">
        <title>Draft Genome Sequence of the Archiascomycetous Yeast Saitoella complicata.</title>
        <authorList>
            <person name="Yamauchi K."/>
            <person name="Kondo S."/>
            <person name="Hamamoto M."/>
            <person name="Takahashi Y."/>
            <person name="Ogura Y."/>
            <person name="Hayashi T."/>
            <person name="Nishida H."/>
        </authorList>
    </citation>
    <scope>NUCLEOTIDE SEQUENCE [LARGE SCALE GENOMIC DNA]</scope>
    <source>
        <strain evidence="11 12">NRRL Y-17804</strain>
    </source>
</reference>
<evidence type="ECO:0000256" key="2">
    <source>
        <dbReference type="ARBA" id="ARBA00022490"/>
    </source>
</evidence>
<dbReference type="Pfam" id="PF00076">
    <property type="entry name" value="RRM_1"/>
    <property type="match status" value="1"/>
</dbReference>
<dbReference type="HAMAP" id="MF_03001">
    <property type="entry name" value="eIF3b"/>
    <property type="match status" value="1"/>
</dbReference>
<feature type="domain" description="RRM" evidence="10">
    <location>
        <begin position="37"/>
        <end position="127"/>
    </location>
</feature>
<gene>
    <name evidence="8" type="primary">PRT1</name>
    <name evidence="11" type="ORF">G7K_1305-t1</name>
</gene>
<comment type="similarity">
    <text evidence="8 9">Belongs to the eIF-3 subunit B family.</text>
</comment>
<keyword evidence="4" id="KW-0853">WD repeat</keyword>
<dbReference type="InterPro" id="IPR034363">
    <property type="entry name" value="eIF3B_RRM"/>
</dbReference>
<evidence type="ECO:0000313" key="11">
    <source>
        <dbReference type="EMBL" id="GAO47093.1"/>
    </source>
</evidence>
<evidence type="ECO:0000259" key="10">
    <source>
        <dbReference type="PROSITE" id="PS50102"/>
    </source>
</evidence>
<evidence type="ECO:0000256" key="5">
    <source>
        <dbReference type="ARBA" id="ARBA00022737"/>
    </source>
</evidence>
<dbReference type="InterPro" id="IPR003954">
    <property type="entry name" value="RRM_euk-type"/>
</dbReference>
<evidence type="ECO:0000313" key="12">
    <source>
        <dbReference type="Proteomes" id="UP000033140"/>
    </source>
</evidence>
<evidence type="ECO:0000256" key="7">
    <source>
        <dbReference type="ARBA" id="ARBA00022917"/>
    </source>
</evidence>
<dbReference type="SMART" id="SM00360">
    <property type="entry name" value="RRM"/>
    <property type="match status" value="1"/>
</dbReference>
<dbReference type="STRING" id="698492.A0A0E9NBB3"/>
<protein>
    <recommendedName>
        <fullName evidence="8">Eukaryotic translation initiation factor 3 subunit B</fullName>
        <shortName evidence="8">eIF3b</shortName>
    </recommendedName>
    <alternativeName>
        <fullName evidence="8">Eukaryotic translation initiation factor 3 90 kDa subunit homolog</fullName>
        <shortName evidence="8">eIF3 p90</shortName>
    </alternativeName>
    <alternativeName>
        <fullName evidence="8">Translation initiation factor eIF3, p90 subunit homolog</fullName>
    </alternativeName>
</protein>
<dbReference type="Pfam" id="PF08662">
    <property type="entry name" value="eIF2A"/>
    <property type="match status" value="1"/>
</dbReference>
<dbReference type="InterPro" id="IPR035979">
    <property type="entry name" value="RBD_domain_sf"/>
</dbReference>
<dbReference type="Gene3D" id="2.130.10.10">
    <property type="entry name" value="YVTN repeat-like/Quinoprotein amine dehydrogenase"/>
    <property type="match status" value="2"/>
</dbReference>
<dbReference type="AlphaFoldDB" id="A0A0E9NBB3"/>
<sequence>MASEMSNGTQDRYDDEEIDFSDLEEKFQVPFEEGFDTLVLVDGAPVVPDEKREVLLKVMKKLFSSAGKVKDDGIFMPMEENSKGKLMSKGFMFVEYETPEQADAAVKALNGRRMDKQHTLSANRFTDVEKYANVSEEYVEPEEEPFVEQEHLRSWLADAQARDQWVMYRGDEVSVNWNRKGEQPDVDVQRMNWTETYVQWSPQGTYLTSFHRQGIQLWGGPSWKRMMRFAHPGVNLIDFSPNEQYLVTWSNEPITLLPIGHPGRAAMPFGPEDEGKQVIVWDLKTGALLRSFAAPAQESDAGPKKITWPMFKWSSSEKYFARLSPGQISIYEAPGMGLLDKKSVKVDGIVDFDWAPAMSEANQKNDEEYLGYWTPEVGNQPARVALMSVPSKQTIRTKNLFNVSDCKIHWQSNGDYMCVKVDRHTKTKKSTFSNLEIFRVKEKNIPVEEVEVKDTILNFAWEPKGSRFAIISTSDPNLVNLGQPGTPPLRTTLSFYAFEKTKAKEQFRCVKTADKKTLNAIFWSPKGRFLIAATMGQSSTFDLEFWDMDFEGENTNKEEGSTSNPTVIGNIEHYGVTDIEWDPTGRYVTTSASAWRHTIENGYKLWDFKGTLLREEPLDRFKQLLWRPRPATLLSKEQQKKIRKNLREYSRIFDEEDLQEQTLANKELVAQRRRLVEEWTAWREKVVEQLHRERTERGLPEDDIVEGKEDGTGDQVVEVEIEEVVEETVEVLDS</sequence>
<accession>A0A0E9NBB3</accession>
<dbReference type="EMBL" id="BACD03000007">
    <property type="protein sequence ID" value="GAO47093.1"/>
    <property type="molecule type" value="Genomic_DNA"/>
</dbReference>
<dbReference type="InterPro" id="IPR011400">
    <property type="entry name" value="EIF3B"/>
</dbReference>
<evidence type="ECO:0000256" key="4">
    <source>
        <dbReference type="ARBA" id="ARBA00022574"/>
    </source>
</evidence>
<dbReference type="GO" id="GO:0031369">
    <property type="term" value="F:translation initiation factor binding"/>
    <property type="evidence" value="ECO:0007669"/>
    <property type="project" value="InterPro"/>
</dbReference>
<dbReference type="InterPro" id="IPR000504">
    <property type="entry name" value="RRM_dom"/>
</dbReference>
<reference evidence="11 12" key="1">
    <citation type="journal article" date="2011" name="J. Gen. Appl. Microbiol.">
        <title>Draft genome sequencing of the enigmatic yeast Saitoella complicata.</title>
        <authorList>
            <person name="Nishida H."/>
            <person name="Hamamoto M."/>
            <person name="Sugiyama J."/>
        </authorList>
    </citation>
    <scope>NUCLEOTIDE SEQUENCE [LARGE SCALE GENOMIC DNA]</scope>
    <source>
        <strain evidence="11 12">NRRL Y-17804</strain>
    </source>
</reference>
<comment type="caution">
    <text evidence="11">The sequence shown here is derived from an EMBL/GenBank/DDBJ whole genome shotgun (WGS) entry which is preliminary data.</text>
</comment>
<evidence type="ECO:0000256" key="9">
    <source>
        <dbReference type="PIRNR" id="PIRNR036424"/>
    </source>
</evidence>
<dbReference type="FunFam" id="3.30.70.330:FF:000235">
    <property type="entry name" value="Eukaryotic translation initiation factor 3 subunit B"/>
    <property type="match status" value="1"/>
</dbReference>
<dbReference type="FunFam" id="2.130.10.10:FF:000419">
    <property type="entry name" value="Eukaryotic translation initiation factor 3 subunit B"/>
    <property type="match status" value="1"/>
</dbReference>
<comment type="function">
    <text evidence="8">RNA-binding component of the eukaryotic translation initiation factor 3 (eIF-3) complex, which is involved in protein synthesis of a specialized repertoire of mRNAs and, together with other initiation factors, stimulates binding of mRNA and methionyl-tRNAi to the 40S ribosome. The eIF-3 complex specifically targets and initiates translation of a subset of mRNAs involved in cell proliferation.</text>
</comment>
<comment type="subcellular location">
    <subcellularLocation>
        <location evidence="1 8 9">Cytoplasm</location>
    </subcellularLocation>
</comment>
<dbReference type="Proteomes" id="UP000033140">
    <property type="component" value="Unassembled WGS sequence"/>
</dbReference>